<dbReference type="AlphaFoldDB" id="A0A1H1AA19"/>
<evidence type="ECO:0000313" key="2">
    <source>
        <dbReference type="Proteomes" id="UP000199481"/>
    </source>
</evidence>
<name>A0A1H1AA19_9LACT</name>
<sequence>MEYFTEEKHDIEGYRNNLKCLDTVLDANTYNFLLNTSFHDSLICEIKVLNDYVPEVPDDSQKSIVTVSAKIKYWDDTLYELLWKDVTVYSFDFDISRSKVVETQKILFNRGLDEWSLDELTLIKNDRLKHEIIFFSQAMMIIECGDFSIKLLDD</sequence>
<dbReference type="RefSeq" id="WP_051923358.1">
    <property type="nucleotide sequence ID" value="NZ_CP084916.1"/>
</dbReference>
<proteinExistence type="predicted"/>
<protein>
    <submittedName>
        <fullName evidence="1">Uncharacterized protein</fullName>
    </submittedName>
</protein>
<accession>A0A1H1AA19</accession>
<dbReference type="EMBL" id="FNJW01000008">
    <property type="protein sequence ID" value="SDQ36497.1"/>
    <property type="molecule type" value="Genomic_DNA"/>
</dbReference>
<keyword evidence="2" id="KW-1185">Reference proteome</keyword>
<evidence type="ECO:0000313" key="1">
    <source>
        <dbReference type="EMBL" id="SDQ36497.1"/>
    </source>
</evidence>
<gene>
    <name evidence="1" type="ORF">SAMN04487752_1979</name>
</gene>
<reference evidence="2" key="1">
    <citation type="submission" date="2016-10" db="EMBL/GenBank/DDBJ databases">
        <authorList>
            <person name="Varghese N."/>
            <person name="Submissions S."/>
        </authorList>
    </citation>
    <scope>NUCLEOTIDE SEQUENCE [LARGE SCALE GENOMIC DNA]</scope>
    <source>
        <strain evidence="2">MPL-11</strain>
    </source>
</reference>
<dbReference type="Proteomes" id="UP000199481">
    <property type="component" value="Unassembled WGS sequence"/>
</dbReference>
<organism evidence="1 2">
    <name type="scientific">Carnobacterium viridans</name>
    <dbReference type="NCBI Taxonomy" id="174587"/>
    <lineage>
        <taxon>Bacteria</taxon>
        <taxon>Bacillati</taxon>
        <taxon>Bacillota</taxon>
        <taxon>Bacilli</taxon>
        <taxon>Lactobacillales</taxon>
        <taxon>Carnobacteriaceae</taxon>
        <taxon>Carnobacterium</taxon>
    </lineage>
</organism>